<dbReference type="RefSeq" id="WP_146873453.1">
    <property type="nucleotide sequence ID" value="NZ_BJXV01000004.1"/>
</dbReference>
<dbReference type="GO" id="GO:0003848">
    <property type="term" value="F:2-amino-4-hydroxy-6-hydroxymethyldihydropteridine diphosphokinase activity"/>
    <property type="evidence" value="ECO:0007669"/>
    <property type="project" value="UniProtKB-EC"/>
</dbReference>
<accession>A0A511UL37</accession>
<keyword evidence="7" id="KW-0289">Folate biosynthesis</keyword>
<dbReference type="GO" id="GO:0046656">
    <property type="term" value="P:folic acid biosynthetic process"/>
    <property type="evidence" value="ECO:0007669"/>
    <property type="project" value="UniProtKB-KW"/>
</dbReference>
<comment type="caution">
    <text evidence="9">The sequence shown here is derived from an EMBL/GenBank/DDBJ whole genome shotgun (WGS) entry which is preliminary data.</text>
</comment>
<dbReference type="EMBL" id="BJXV01000004">
    <property type="protein sequence ID" value="GEN27306.1"/>
    <property type="molecule type" value="Genomic_DNA"/>
</dbReference>
<protein>
    <recommendedName>
        <fullName evidence="2">2-amino-4-hydroxy-6-hydroxymethyldihydropteridine diphosphokinase</fullName>
        <ecNumber evidence="2">2.7.6.3</ecNumber>
    </recommendedName>
</protein>
<keyword evidence="5 9" id="KW-0418">Kinase</keyword>
<dbReference type="OrthoDB" id="9790168at2"/>
<dbReference type="Gene3D" id="3.30.70.560">
    <property type="entry name" value="7,8-Dihydro-6-hydroxymethylpterin-pyrophosphokinase HPPK"/>
    <property type="match status" value="1"/>
</dbReference>
<dbReference type="GO" id="GO:0016301">
    <property type="term" value="F:kinase activity"/>
    <property type="evidence" value="ECO:0007669"/>
    <property type="project" value="UniProtKB-KW"/>
</dbReference>
<evidence type="ECO:0000259" key="8">
    <source>
        <dbReference type="Pfam" id="PF01288"/>
    </source>
</evidence>
<evidence type="ECO:0000256" key="3">
    <source>
        <dbReference type="ARBA" id="ARBA00022679"/>
    </source>
</evidence>
<name>A0A511UL37_9GAMM</name>
<evidence type="ECO:0000256" key="7">
    <source>
        <dbReference type="ARBA" id="ARBA00022909"/>
    </source>
</evidence>
<dbReference type="CDD" id="cd00483">
    <property type="entry name" value="HPPK"/>
    <property type="match status" value="1"/>
</dbReference>
<dbReference type="Proteomes" id="UP000321303">
    <property type="component" value="Unassembled WGS sequence"/>
</dbReference>
<evidence type="ECO:0000313" key="10">
    <source>
        <dbReference type="Proteomes" id="UP000321303"/>
    </source>
</evidence>
<reference evidence="9 10" key="1">
    <citation type="submission" date="2019-07" db="EMBL/GenBank/DDBJ databases">
        <title>Whole genome shotgun sequence of Halomonas variabilis NBRC 102410.</title>
        <authorList>
            <person name="Hosoyama A."/>
            <person name="Uohara A."/>
            <person name="Ohji S."/>
            <person name="Ichikawa N."/>
        </authorList>
    </citation>
    <scope>NUCLEOTIDE SEQUENCE [LARGE SCALE GENOMIC DNA]</scope>
    <source>
        <strain evidence="9 10">NBRC 102410</strain>
    </source>
</reference>
<dbReference type="AlphaFoldDB" id="A0A511UL37"/>
<dbReference type="PANTHER" id="PTHR43071:SF2">
    <property type="entry name" value="2-AMINO-4-HYDROXY-6-HYDROXYMETHYLDIHYDROPTERIDINE PYROPHOSPHOKINASE"/>
    <property type="match status" value="1"/>
</dbReference>
<dbReference type="Pfam" id="PF01288">
    <property type="entry name" value="HPPK"/>
    <property type="match status" value="1"/>
</dbReference>
<dbReference type="EC" id="2.7.6.3" evidence="2"/>
<dbReference type="PANTHER" id="PTHR43071">
    <property type="entry name" value="2-AMINO-4-HYDROXY-6-HYDROXYMETHYLDIHYDROPTERIDINE PYROPHOSPHOKINASE"/>
    <property type="match status" value="1"/>
</dbReference>
<dbReference type="InterPro" id="IPR000550">
    <property type="entry name" value="Hppk"/>
</dbReference>
<organism evidence="9 10">
    <name type="scientific">Halovibrio variabilis</name>
    <dbReference type="NCBI Taxonomy" id="31910"/>
    <lineage>
        <taxon>Bacteria</taxon>
        <taxon>Pseudomonadati</taxon>
        <taxon>Pseudomonadota</taxon>
        <taxon>Gammaproteobacteria</taxon>
        <taxon>Oceanospirillales</taxon>
        <taxon>Halomonadaceae</taxon>
        <taxon>Halovibrio</taxon>
    </lineage>
</organism>
<evidence type="ECO:0000256" key="2">
    <source>
        <dbReference type="ARBA" id="ARBA00013253"/>
    </source>
</evidence>
<dbReference type="UniPathway" id="UPA00077">
    <property type="reaction ID" value="UER00155"/>
</dbReference>
<evidence type="ECO:0000313" key="9">
    <source>
        <dbReference type="EMBL" id="GEN27306.1"/>
    </source>
</evidence>
<gene>
    <name evidence="9" type="primary">folK-2</name>
    <name evidence="9" type="ORF">HVA01_09520</name>
</gene>
<dbReference type="SUPFAM" id="SSF55083">
    <property type="entry name" value="6-hydroxymethyl-7,8-dihydropterin pyrophosphokinase, HPPK"/>
    <property type="match status" value="1"/>
</dbReference>
<comment type="pathway">
    <text evidence="1">Cofactor biosynthesis; tetrahydrofolate biosynthesis; 2-amino-4-hydroxy-6-hydroxymethyl-7,8-dihydropteridine diphosphate from 7,8-dihydroneopterin triphosphate: step 4/4.</text>
</comment>
<dbReference type="GO" id="GO:0046654">
    <property type="term" value="P:tetrahydrofolate biosynthetic process"/>
    <property type="evidence" value="ECO:0007669"/>
    <property type="project" value="UniProtKB-UniPathway"/>
</dbReference>
<keyword evidence="4" id="KW-0547">Nucleotide-binding</keyword>
<evidence type="ECO:0000256" key="6">
    <source>
        <dbReference type="ARBA" id="ARBA00022840"/>
    </source>
</evidence>
<sequence length="182" mass="20400">MNLVTVSLGSNIDPIRHIHYCLDALANTFGPLQISRVFESEPVGFTDSRNFYNLVVAFYSDWSPGALQAWGKRLEIQHGRHPGLTKFSPRALDIDLLTVGDACGVIDNITLPRSEITHNAFVLQPLAELLPTERHPRCGTPYATLWAGFALADQRLWPVAFSWRDRQISHPDAPPRFAAARR</sequence>
<proteinExistence type="predicted"/>
<keyword evidence="3" id="KW-0808">Transferase</keyword>
<evidence type="ECO:0000256" key="4">
    <source>
        <dbReference type="ARBA" id="ARBA00022741"/>
    </source>
</evidence>
<feature type="domain" description="7,8-dihydro-6-hydroxymethylpterin-pyrophosphokinase" evidence="8">
    <location>
        <begin position="6"/>
        <end position="131"/>
    </location>
</feature>
<keyword evidence="6" id="KW-0067">ATP-binding</keyword>
<evidence type="ECO:0000256" key="1">
    <source>
        <dbReference type="ARBA" id="ARBA00005051"/>
    </source>
</evidence>
<keyword evidence="10" id="KW-1185">Reference proteome</keyword>
<dbReference type="NCBIfam" id="TIGR01498">
    <property type="entry name" value="folK"/>
    <property type="match status" value="1"/>
</dbReference>
<dbReference type="InterPro" id="IPR035907">
    <property type="entry name" value="Hppk_sf"/>
</dbReference>
<evidence type="ECO:0000256" key="5">
    <source>
        <dbReference type="ARBA" id="ARBA00022777"/>
    </source>
</evidence>
<dbReference type="GO" id="GO:0005524">
    <property type="term" value="F:ATP binding"/>
    <property type="evidence" value="ECO:0007669"/>
    <property type="project" value="UniProtKB-KW"/>
</dbReference>